<keyword evidence="3" id="KW-1185">Reference proteome</keyword>
<dbReference type="Pfam" id="PF00079">
    <property type="entry name" value="Serpin"/>
    <property type="match status" value="1"/>
</dbReference>
<sequence>MNSQSQAQLLTGNTIFINPSYPIVPELIQETANKYLAKTDNIDMDANGGPEKPINDYIEAKTEHVIKD</sequence>
<name>A0AAD8CAG6_BIOPF</name>
<dbReference type="InterPro" id="IPR036186">
    <property type="entry name" value="Serpin_sf"/>
</dbReference>
<evidence type="ECO:0000313" key="2">
    <source>
        <dbReference type="EMBL" id="KAK0068992.1"/>
    </source>
</evidence>
<dbReference type="EMBL" id="JASAOG010000004">
    <property type="protein sequence ID" value="KAK0068992.1"/>
    <property type="molecule type" value="Genomic_DNA"/>
</dbReference>
<protein>
    <submittedName>
        <fullName evidence="2">Alpha-1-antiproteinase</fullName>
    </submittedName>
</protein>
<gene>
    <name evidence="2" type="ORF">Bpfe_001955</name>
</gene>
<dbReference type="AlphaFoldDB" id="A0AAD8CAG6"/>
<dbReference type="InterPro" id="IPR023796">
    <property type="entry name" value="Serpin_dom"/>
</dbReference>
<dbReference type="InterPro" id="IPR042178">
    <property type="entry name" value="Serpin_sf_1"/>
</dbReference>
<evidence type="ECO:0000259" key="1">
    <source>
        <dbReference type="Pfam" id="PF00079"/>
    </source>
</evidence>
<dbReference type="SUPFAM" id="SSF56574">
    <property type="entry name" value="Serpins"/>
    <property type="match status" value="1"/>
</dbReference>
<dbReference type="Proteomes" id="UP001233172">
    <property type="component" value="Unassembled WGS sequence"/>
</dbReference>
<reference evidence="2" key="2">
    <citation type="submission" date="2023-04" db="EMBL/GenBank/DDBJ databases">
        <authorList>
            <person name="Bu L."/>
            <person name="Lu L."/>
            <person name="Laidemitt M.R."/>
            <person name="Zhang S.M."/>
            <person name="Mutuku M."/>
            <person name="Mkoji G."/>
            <person name="Steinauer M."/>
            <person name="Loker E.S."/>
        </authorList>
    </citation>
    <scope>NUCLEOTIDE SEQUENCE</scope>
    <source>
        <strain evidence="2">KasaAsao</strain>
        <tissue evidence="2">Whole Snail</tissue>
    </source>
</reference>
<organism evidence="2 3">
    <name type="scientific">Biomphalaria pfeifferi</name>
    <name type="common">Bloodfluke planorb</name>
    <name type="synonym">Freshwater snail</name>
    <dbReference type="NCBI Taxonomy" id="112525"/>
    <lineage>
        <taxon>Eukaryota</taxon>
        <taxon>Metazoa</taxon>
        <taxon>Spiralia</taxon>
        <taxon>Lophotrochozoa</taxon>
        <taxon>Mollusca</taxon>
        <taxon>Gastropoda</taxon>
        <taxon>Heterobranchia</taxon>
        <taxon>Euthyneura</taxon>
        <taxon>Panpulmonata</taxon>
        <taxon>Hygrophila</taxon>
        <taxon>Lymnaeoidea</taxon>
        <taxon>Planorbidae</taxon>
        <taxon>Biomphalaria</taxon>
    </lineage>
</organism>
<reference evidence="2" key="1">
    <citation type="journal article" date="2023" name="PLoS Negl. Trop. Dis.">
        <title>A genome sequence for Biomphalaria pfeifferi, the major vector snail for the human-infecting parasite Schistosoma mansoni.</title>
        <authorList>
            <person name="Bu L."/>
            <person name="Lu L."/>
            <person name="Laidemitt M.R."/>
            <person name="Zhang S.M."/>
            <person name="Mutuku M."/>
            <person name="Mkoji G."/>
            <person name="Steinauer M."/>
            <person name="Loker E.S."/>
        </authorList>
    </citation>
    <scope>NUCLEOTIDE SEQUENCE</scope>
    <source>
        <strain evidence="2">KasaAsao</strain>
    </source>
</reference>
<dbReference type="Gene3D" id="3.30.497.10">
    <property type="entry name" value="Antithrombin, subunit I, domain 2"/>
    <property type="match status" value="1"/>
</dbReference>
<evidence type="ECO:0000313" key="3">
    <source>
        <dbReference type="Proteomes" id="UP001233172"/>
    </source>
</evidence>
<feature type="domain" description="Serpin" evidence="1">
    <location>
        <begin position="3"/>
        <end position="68"/>
    </location>
</feature>
<comment type="caution">
    <text evidence="2">The sequence shown here is derived from an EMBL/GenBank/DDBJ whole genome shotgun (WGS) entry which is preliminary data.</text>
</comment>
<proteinExistence type="predicted"/>
<accession>A0AAD8CAG6</accession>